<feature type="transmembrane region" description="Helical" evidence="6">
    <location>
        <begin position="93"/>
        <end position="118"/>
    </location>
</feature>
<feature type="transmembrane region" description="Helical" evidence="6">
    <location>
        <begin position="130"/>
        <end position="154"/>
    </location>
</feature>
<evidence type="ECO:0000313" key="10">
    <source>
        <dbReference type="Proteomes" id="UP000663829"/>
    </source>
</evidence>
<evidence type="ECO:0000256" key="5">
    <source>
        <dbReference type="ARBA" id="ARBA00023136"/>
    </source>
</evidence>
<dbReference type="InterPro" id="IPR020846">
    <property type="entry name" value="MFS_dom"/>
</dbReference>
<dbReference type="Pfam" id="PF00083">
    <property type="entry name" value="Sugar_tr"/>
    <property type="match status" value="1"/>
</dbReference>
<evidence type="ECO:0000256" key="4">
    <source>
        <dbReference type="ARBA" id="ARBA00022989"/>
    </source>
</evidence>
<feature type="transmembrane region" description="Helical" evidence="6">
    <location>
        <begin position="160"/>
        <end position="180"/>
    </location>
</feature>
<dbReference type="AlphaFoldDB" id="A0A814IR23"/>
<dbReference type="Proteomes" id="UP000663829">
    <property type="component" value="Unassembled WGS sequence"/>
</dbReference>
<dbReference type="PANTHER" id="PTHR23503">
    <property type="entry name" value="SOLUTE CARRIER FAMILY 2"/>
    <property type="match status" value="1"/>
</dbReference>
<evidence type="ECO:0000256" key="3">
    <source>
        <dbReference type="ARBA" id="ARBA00022692"/>
    </source>
</evidence>
<evidence type="ECO:0000256" key="6">
    <source>
        <dbReference type="SAM" id="Phobius"/>
    </source>
</evidence>
<evidence type="ECO:0000256" key="1">
    <source>
        <dbReference type="ARBA" id="ARBA00004141"/>
    </source>
</evidence>
<dbReference type="GO" id="GO:0016020">
    <property type="term" value="C:membrane"/>
    <property type="evidence" value="ECO:0007669"/>
    <property type="project" value="UniProtKB-SubCell"/>
</dbReference>
<keyword evidence="2" id="KW-0813">Transport</keyword>
<dbReference type="InterPro" id="IPR045263">
    <property type="entry name" value="GLUT"/>
</dbReference>
<dbReference type="InterPro" id="IPR036259">
    <property type="entry name" value="MFS_trans_sf"/>
</dbReference>
<protein>
    <recommendedName>
        <fullName evidence="7">Major facilitator superfamily (MFS) profile domain-containing protein</fullName>
    </recommendedName>
</protein>
<sequence length="207" mass="23370">MVFHRCHNFLTFLIFYFGDVILSRTNLPYEFTPYACLSFGITYLAVAITLVFILDKVGRRSLFSYGLVGMGTAAMVIGVTILKSRTIRLYHMIFLNIFAIMGHTGFFALGPGAIPWLVTSEMFFQSERAYASSFAIIANWLTHFVVVQSFIPLFNAIDSILFLIYGGICLGVFLLTYLFLPETRRKTPGEVQVLVGKGTVYKTKHQQ</sequence>
<evidence type="ECO:0000259" key="7">
    <source>
        <dbReference type="PROSITE" id="PS50850"/>
    </source>
</evidence>
<keyword evidence="3 6" id="KW-0812">Transmembrane</keyword>
<feature type="domain" description="Major facilitator superfamily (MFS) profile" evidence="7">
    <location>
        <begin position="1"/>
        <end position="184"/>
    </location>
</feature>
<evidence type="ECO:0000313" key="9">
    <source>
        <dbReference type="EMBL" id="CAF3797912.1"/>
    </source>
</evidence>
<dbReference type="PROSITE" id="PS00216">
    <property type="entry name" value="SUGAR_TRANSPORT_1"/>
    <property type="match status" value="1"/>
</dbReference>
<dbReference type="InterPro" id="IPR005829">
    <property type="entry name" value="Sugar_transporter_CS"/>
</dbReference>
<evidence type="ECO:0000256" key="2">
    <source>
        <dbReference type="ARBA" id="ARBA00022448"/>
    </source>
</evidence>
<dbReference type="InterPro" id="IPR005828">
    <property type="entry name" value="MFS_sugar_transport-like"/>
</dbReference>
<feature type="transmembrane region" description="Helical" evidence="6">
    <location>
        <begin position="31"/>
        <end position="55"/>
    </location>
</feature>
<keyword evidence="5 6" id="KW-0472">Membrane</keyword>
<comment type="caution">
    <text evidence="8">The sequence shown here is derived from an EMBL/GenBank/DDBJ whole genome shotgun (WGS) entry which is preliminary data.</text>
</comment>
<accession>A0A814IR23</accession>
<dbReference type="PANTHER" id="PTHR23503:SF8">
    <property type="entry name" value="FACILITATED GLUCOSE TRANSPORTER PROTEIN 1"/>
    <property type="match status" value="1"/>
</dbReference>
<dbReference type="OrthoDB" id="4540492at2759"/>
<comment type="subcellular location">
    <subcellularLocation>
        <location evidence="1">Membrane</location>
        <topology evidence="1">Multi-pass membrane protein</topology>
    </subcellularLocation>
</comment>
<dbReference type="PROSITE" id="PS50850">
    <property type="entry name" value="MFS"/>
    <property type="match status" value="1"/>
</dbReference>
<dbReference type="Proteomes" id="UP000681722">
    <property type="component" value="Unassembled WGS sequence"/>
</dbReference>
<feature type="transmembrane region" description="Helical" evidence="6">
    <location>
        <begin position="7"/>
        <end position="25"/>
    </location>
</feature>
<dbReference type="EMBL" id="CAJOBC010003724">
    <property type="protein sequence ID" value="CAF3797912.1"/>
    <property type="molecule type" value="Genomic_DNA"/>
</dbReference>
<name>A0A814IR23_9BILA</name>
<feature type="transmembrane region" description="Helical" evidence="6">
    <location>
        <begin position="62"/>
        <end position="81"/>
    </location>
</feature>
<dbReference type="SUPFAM" id="SSF103473">
    <property type="entry name" value="MFS general substrate transporter"/>
    <property type="match status" value="1"/>
</dbReference>
<gene>
    <name evidence="8" type="ORF">GPM918_LOCUS15072</name>
    <name evidence="9" type="ORF">SRO942_LOCUS15072</name>
</gene>
<keyword evidence="10" id="KW-1185">Reference proteome</keyword>
<dbReference type="GO" id="GO:0015149">
    <property type="term" value="F:hexose transmembrane transporter activity"/>
    <property type="evidence" value="ECO:0007669"/>
    <property type="project" value="TreeGrafter"/>
</dbReference>
<organism evidence="8 10">
    <name type="scientific">Didymodactylos carnosus</name>
    <dbReference type="NCBI Taxonomy" id="1234261"/>
    <lineage>
        <taxon>Eukaryota</taxon>
        <taxon>Metazoa</taxon>
        <taxon>Spiralia</taxon>
        <taxon>Gnathifera</taxon>
        <taxon>Rotifera</taxon>
        <taxon>Eurotatoria</taxon>
        <taxon>Bdelloidea</taxon>
        <taxon>Philodinida</taxon>
        <taxon>Philodinidae</taxon>
        <taxon>Didymodactylos</taxon>
    </lineage>
</organism>
<dbReference type="Gene3D" id="1.20.1250.20">
    <property type="entry name" value="MFS general substrate transporter like domains"/>
    <property type="match status" value="1"/>
</dbReference>
<reference evidence="8" key="1">
    <citation type="submission" date="2021-02" db="EMBL/GenBank/DDBJ databases">
        <authorList>
            <person name="Nowell W R."/>
        </authorList>
    </citation>
    <scope>NUCLEOTIDE SEQUENCE</scope>
</reference>
<keyword evidence="4 6" id="KW-1133">Transmembrane helix</keyword>
<dbReference type="EMBL" id="CAJNOQ010003724">
    <property type="protein sequence ID" value="CAF1026812.1"/>
    <property type="molecule type" value="Genomic_DNA"/>
</dbReference>
<proteinExistence type="predicted"/>
<evidence type="ECO:0000313" key="8">
    <source>
        <dbReference type="EMBL" id="CAF1026812.1"/>
    </source>
</evidence>